<evidence type="ECO:0000256" key="7">
    <source>
        <dbReference type="ARBA" id="ARBA00023136"/>
    </source>
</evidence>
<dbReference type="AlphaFoldDB" id="A0AA38IJB0"/>
<evidence type="ECO:0000256" key="8">
    <source>
        <dbReference type="ARBA" id="ARBA00023170"/>
    </source>
</evidence>
<comment type="caution">
    <text evidence="11">The sequence shown here is derived from an EMBL/GenBank/DDBJ whole genome shotgun (WGS) entry which is preliminary data.</text>
</comment>
<keyword evidence="4 10" id="KW-0812">Transmembrane</keyword>
<organism evidence="11 12">
    <name type="scientific">Zophobas morio</name>
    <dbReference type="NCBI Taxonomy" id="2755281"/>
    <lineage>
        <taxon>Eukaryota</taxon>
        <taxon>Metazoa</taxon>
        <taxon>Ecdysozoa</taxon>
        <taxon>Arthropoda</taxon>
        <taxon>Hexapoda</taxon>
        <taxon>Insecta</taxon>
        <taxon>Pterygota</taxon>
        <taxon>Neoptera</taxon>
        <taxon>Endopterygota</taxon>
        <taxon>Coleoptera</taxon>
        <taxon>Polyphaga</taxon>
        <taxon>Cucujiformia</taxon>
        <taxon>Tenebrionidae</taxon>
        <taxon>Zophobas</taxon>
    </lineage>
</organism>
<reference evidence="11" key="1">
    <citation type="journal article" date="2023" name="G3 (Bethesda)">
        <title>Whole genome assemblies of Zophobas morio and Tenebrio molitor.</title>
        <authorList>
            <person name="Kaur S."/>
            <person name="Stinson S.A."/>
            <person name="diCenzo G.C."/>
        </authorList>
    </citation>
    <scope>NUCLEOTIDE SEQUENCE</scope>
    <source>
        <strain evidence="11">QUZm001</strain>
    </source>
</reference>
<dbReference type="Proteomes" id="UP001168821">
    <property type="component" value="Unassembled WGS sequence"/>
</dbReference>
<sequence>MSSFPLWDIDTAGEQIENKIKKESKIIKIYVISNTIMCQLWVSLMVYSSSAFLSHRNYGLNVCYYMFSLIAYVAGLSLIAHPYQIVYITQHVKFQLYLFNKYVDEVCCTDEEKNLVDDQTYQEEVRLRLTQLIKRHCEFKRWRTKCLQIIHSFIIPFCVGAGVILFMDMYSFLARDQFPTIVIWCNTLFTFQAISAFISIIHGGETLQDESDNTFTTLMLTKWYNFNCENRKYFLMMLCNSLKPINLNFSAEIAINYSLGMAAAFAISVHLYTNNCIDDIMNSFPLWDIDTAGEKIKIKIKKEMQILTIFVVSNTLAGLLWISLVTFVYSSFAILPPRNFLLCACNYLFFIVKLTSHVIVLAMITHPFQILYITQHAKFQMYLFNKYVEEVCCVHEKENLEENLLDDEIYQEEVRLRLMFLVRRHCDFKRHEWRIRTLEIVHSLIIPFSVAVGFILFKAMFSFLTTTESTTINTCCNALFGFLAGSGFVAMIICGETLQDESDNTFTTLVMTKWYNFNCANRKTFLLMLCNSMEPINLNFSKEIAINYRLGVAIVFVSFVHLYKNKLIDDVMSILPLWDIDTAGETIKNRIKKETKIITTFTIVTSLLALLWATVVVYSSFDILPPKNLVLYTCDYLFSVLKLASHVIVVAFMAHPLQVVYATQHVKFQMYLFNKHIEDICSMDDEENEEELVDDERYQKEVRRRLNLLVKRHCELKKWRTNCLEIMDKLILPFSAGAAVLLFMGMYSFLFIGESPIIVVCCDLIFDMFAVSCIVATIMAGEALQDESENTFTTLMLSKWYNFNCENRKIFLLMLCNSVKPINLNFSGEIAINYRLGMAICKTVYSAISVFL</sequence>
<evidence type="ECO:0000256" key="1">
    <source>
        <dbReference type="ARBA" id="ARBA00004651"/>
    </source>
</evidence>
<keyword evidence="7 10" id="KW-0472">Membrane</keyword>
<keyword evidence="3" id="KW-0716">Sensory transduction</keyword>
<evidence type="ECO:0008006" key="13">
    <source>
        <dbReference type="Google" id="ProtNLM"/>
    </source>
</evidence>
<feature type="transmembrane region" description="Helical" evidence="10">
    <location>
        <begin position="29"/>
        <end position="52"/>
    </location>
</feature>
<dbReference type="GO" id="GO:0005549">
    <property type="term" value="F:odorant binding"/>
    <property type="evidence" value="ECO:0007669"/>
    <property type="project" value="InterPro"/>
</dbReference>
<feature type="transmembrane region" description="Helical" evidence="10">
    <location>
        <begin position="597"/>
        <end position="621"/>
    </location>
</feature>
<dbReference type="InterPro" id="IPR004117">
    <property type="entry name" value="7tm6_olfct_rcpt"/>
</dbReference>
<evidence type="ECO:0000256" key="10">
    <source>
        <dbReference type="SAM" id="Phobius"/>
    </source>
</evidence>
<dbReference type="GO" id="GO:0005886">
    <property type="term" value="C:plasma membrane"/>
    <property type="evidence" value="ECO:0007669"/>
    <property type="project" value="UniProtKB-SubCell"/>
</dbReference>
<keyword evidence="9" id="KW-0807">Transducer</keyword>
<accession>A0AA38IJB0</accession>
<keyword evidence="6 10" id="KW-1133">Transmembrane helix</keyword>
<evidence type="ECO:0000256" key="2">
    <source>
        <dbReference type="ARBA" id="ARBA00022475"/>
    </source>
</evidence>
<feature type="transmembrane region" description="Helical" evidence="10">
    <location>
        <begin position="440"/>
        <end position="461"/>
    </location>
</feature>
<feature type="transmembrane region" description="Helical" evidence="10">
    <location>
        <begin position="347"/>
        <end position="373"/>
    </location>
</feature>
<feature type="transmembrane region" description="Helical" evidence="10">
    <location>
        <begin position="149"/>
        <end position="169"/>
    </location>
</feature>
<feature type="transmembrane region" description="Helical" evidence="10">
    <location>
        <begin position="730"/>
        <end position="751"/>
    </location>
</feature>
<feature type="transmembrane region" description="Helical" evidence="10">
    <location>
        <begin position="757"/>
        <end position="780"/>
    </location>
</feature>
<keyword evidence="2" id="KW-1003">Cell membrane</keyword>
<proteinExistence type="predicted"/>
<feature type="transmembrane region" description="Helical" evidence="10">
    <location>
        <begin position="181"/>
        <end position="201"/>
    </location>
</feature>
<evidence type="ECO:0000256" key="3">
    <source>
        <dbReference type="ARBA" id="ARBA00022606"/>
    </source>
</evidence>
<comment type="subcellular location">
    <subcellularLocation>
        <location evidence="1">Cell membrane</location>
        <topology evidence="1">Multi-pass membrane protein</topology>
    </subcellularLocation>
</comment>
<name>A0AA38IJB0_9CUCU</name>
<feature type="transmembrane region" description="Helical" evidence="10">
    <location>
        <begin position="306"/>
        <end position="335"/>
    </location>
</feature>
<feature type="transmembrane region" description="Helical" evidence="10">
    <location>
        <begin position="64"/>
        <end position="83"/>
    </location>
</feature>
<evidence type="ECO:0000256" key="5">
    <source>
        <dbReference type="ARBA" id="ARBA00022725"/>
    </source>
</evidence>
<gene>
    <name evidence="11" type="ORF">Zmor_016181</name>
</gene>
<keyword evidence="12" id="KW-1185">Reference proteome</keyword>
<evidence type="ECO:0000256" key="4">
    <source>
        <dbReference type="ARBA" id="ARBA00022692"/>
    </source>
</evidence>
<dbReference type="PANTHER" id="PTHR21137">
    <property type="entry name" value="ODORANT RECEPTOR"/>
    <property type="match status" value="1"/>
</dbReference>
<evidence type="ECO:0000313" key="12">
    <source>
        <dbReference type="Proteomes" id="UP001168821"/>
    </source>
</evidence>
<protein>
    <recommendedName>
        <fullName evidence="13">Odorant receptor</fullName>
    </recommendedName>
</protein>
<keyword evidence="8" id="KW-0675">Receptor</keyword>
<keyword evidence="5" id="KW-0552">Olfaction</keyword>
<dbReference type="PANTHER" id="PTHR21137:SF35">
    <property type="entry name" value="ODORANT RECEPTOR 19A-RELATED"/>
    <property type="match status" value="1"/>
</dbReference>
<feature type="transmembrane region" description="Helical" evidence="10">
    <location>
        <begin position="546"/>
        <end position="563"/>
    </location>
</feature>
<dbReference type="GO" id="GO:0007165">
    <property type="term" value="P:signal transduction"/>
    <property type="evidence" value="ECO:0007669"/>
    <property type="project" value="UniProtKB-KW"/>
</dbReference>
<feature type="transmembrane region" description="Helical" evidence="10">
    <location>
        <begin position="641"/>
        <end position="662"/>
    </location>
</feature>
<evidence type="ECO:0000256" key="6">
    <source>
        <dbReference type="ARBA" id="ARBA00022989"/>
    </source>
</evidence>
<dbReference type="Pfam" id="PF02949">
    <property type="entry name" value="7tm_6"/>
    <property type="match status" value="1"/>
</dbReference>
<dbReference type="GO" id="GO:0004984">
    <property type="term" value="F:olfactory receptor activity"/>
    <property type="evidence" value="ECO:0007669"/>
    <property type="project" value="InterPro"/>
</dbReference>
<evidence type="ECO:0000256" key="9">
    <source>
        <dbReference type="ARBA" id="ARBA00023224"/>
    </source>
</evidence>
<dbReference type="EMBL" id="JALNTZ010000004">
    <property type="protein sequence ID" value="KAJ3657160.1"/>
    <property type="molecule type" value="Genomic_DNA"/>
</dbReference>
<evidence type="ECO:0000313" key="11">
    <source>
        <dbReference type="EMBL" id="KAJ3657160.1"/>
    </source>
</evidence>